<reference evidence="10 11" key="2">
    <citation type="journal article" date="2009" name="PLoS ONE">
        <title>An integrated genetic and cytogenetic map of the cucumber genome.</title>
        <authorList>
            <person name="Ren Y."/>
            <person name="Zhang Z."/>
            <person name="Liu J."/>
            <person name="Staub J.E."/>
            <person name="Han Y."/>
            <person name="Cheng Z."/>
            <person name="Li X."/>
            <person name="Lu J."/>
            <person name="Miao H."/>
            <person name="Kang H."/>
            <person name="Xie B."/>
            <person name="Gu X."/>
            <person name="Wang X."/>
            <person name="Du Y."/>
            <person name="Jin W."/>
            <person name="Huang S."/>
        </authorList>
    </citation>
    <scope>NUCLEOTIDE SEQUENCE [LARGE SCALE GENOMIC DNA]</scope>
    <source>
        <strain evidence="11">cv. 9930</strain>
    </source>
</reference>
<dbReference type="STRING" id="3659.A0A0A0LES6"/>
<keyword evidence="4" id="KW-0812">Transmembrane</keyword>
<evidence type="ECO:0000313" key="11">
    <source>
        <dbReference type="Proteomes" id="UP000029981"/>
    </source>
</evidence>
<accession>A0A0A0LES6</accession>
<feature type="region of interest" description="Disordered" evidence="9">
    <location>
        <begin position="147"/>
        <end position="174"/>
    </location>
</feature>
<reference evidence="10 11" key="3">
    <citation type="journal article" date="2010" name="BMC Genomics">
        <title>Transcriptome sequencing and comparative analysis of cucumber flowers with different sex types.</title>
        <authorList>
            <person name="Guo S."/>
            <person name="Zheng Y."/>
            <person name="Joung J.G."/>
            <person name="Liu S."/>
            <person name="Zhang Z."/>
            <person name="Crasta O.R."/>
            <person name="Sobral B.W."/>
            <person name="Xu Y."/>
            <person name="Huang S."/>
            <person name="Fei Z."/>
        </authorList>
    </citation>
    <scope>NUCLEOTIDE SEQUENCE [LARGE SCALE GENOMIC DNA]</scope>
    <source>
        <strain evidence="11">cv. 9930</strain>
    </source>
</reference>
<keyword evidence="6" id="KW-0406">Ion transport</keyword>
<evidence type="ECO:0000256" key="5">
    <source>
        <dbReference type="ARBA" id="ARBA00022989"/>
    </source>
</evidence>
<dbReference type="Pfam" id="PF11744">
    <property type="entry name" value="ALMT"/>
    <property type="match status" value="1"/>
</dbReference>
<comment type="similarity">
    <text evidence="2">Belongs to the aromatic acid exporter (TC 2.A.85) family.</text>
</comment>
<name>A0A0A0LES6_CUCSA</name>
<evidence type="ECO:0000256" key="8">
    <source>
        <dbReference type="ARBA" id="ARBA00023303"/>
    </source>
</evidence>
<dbReference type="Gramene" id="KGN59212">
    <property type="protein sequence ID" value="KGN59212"/>
    <property type="gene ID" value="Csa_3G781620"/>
</dbReference>
<reference evidence="10 11" key="4">
    <citation type="journal article" date="2011" name="BMC Genomics">
        <title>RNA-Seq improves annotation of protein-coding genes in the cucumber genome.</title>
        <authorList>
            <person name="Li Z."/>
            <person name="Zhang Z."/>
            <person name="Yan P."/>
            <person name="Huang S."/>
            <person name="Fei Z."/>
            <person name="Lin K."/>
        </authorList>
    </citation>
    <scope>NUCLEOTIDE SEQUENCE [LARGE SCALE GENOMIC DNA]</scope>
    <source>
        <strain evidence="11">cv. 9930</strain>
    </source>
</reference>
<comment type="subcellular location">
    <subcellularLocation>
        <location evidence="1">Membrane</location>
        <topology evidence="1">Multi-pass membrane protein</topology>
    </subcellularLocation>
</comment>
<keyword evidence="11" id="KW-1185">Reference proteome</keyword>
<organism evidence="10 11">
    <name type="scientific">Cucumis sativus</name>
    <name type="common">Cucumber</name>
    <dbReference type="NCBI Taxonomy" id="3659"/>
    <lineage>
        <taxon>Eukaryota</taxon>
        <taxon>Viridiplantae</taxon>
        <taxon>Streptophyta</taxon>
        <taxon>Embryophyta</taxon>
        <taxon>Tracheophyta</taxon>
        <taxon>Spermatophyta</taxon>
        <taxon>Magnoliopsida</taxon>
        <taxon>eudicotyledons</taxon>
        <taxon>Gunneridae</taxon>
        <taxon>Pentapetalae</taxon>
        <taxon>rosids</taxon>
        <taxon>fabids</taxon>
        <taxon>Cucurbitales</taxon>
        <taxon>Cucurbitaceae</taxon>
        <taxon>Benincaseae</taxon>
        <taxon>Cucumis</taxon>
    </lineage>
</organism>
<keyword evidence="3" id="KW-0813">Transport</keyword>
<protein>
    <recommendedName>
        <fullName evidence="12">Aluminum-activated malate transporter</fullName>
    </recommendedName>
</protein>
<dbReference type="AlphaFoldDB" id="A0A0A0LES6"/>
<sequence length="174" mass="19156">MLEVPCKTISSESGKALKALATAMKKMTDPSPSSQLHLNAAKSAVNDLKNTLKSGTTQISDDISNLLAIIPDATVASILIDIVKSVEDLSEAVAELSLKAKFKRVSPEKPQLLHKGTIKPFVEEDDNVEAQQQPHVVITVKEIENNNDEDLRVNKKPDREQERKEPLEGFFNNN</sequence>
<evidence type="ECO:0000256" key="1">
    <source>
        <dbReference type="ARBA" id="ARBA00004141"/>
    </source>
</evidence>
<proteinExistence type="inferred from homology"/>
<evidence type="ECO:0000256" key="4">
    <source>
        <dbReference type="ARBA" id="ARBA00022692"/>
    </source>
</evidence>
<evidence type="ECO:0008006" key="12">
    <source>
        <dbReference type="Google" id="ProtNLM"/>
    </source>
</evidence>
<evidence type="ECO:0000256" key="2">
    <source>
        <dbReference type="ARBA" id="ARBA00007079"/>
    </source>
</evidence>
<gene>
    <name evidence="10" type="ORF">Csa_3G781620</name>
</gene>
<dbReference type="InterPro" id="IPR020966">
    <property type="entry name" value="ALMT"/>
</dbReference>
<dbReference type="PANTHER" id="PTHR31086">
    <property type="entry name" value="ALUMINUM-ACTIVATED MALATE TRANSPORTER 10"/>
    <property type="match status" value="1"/>
</dbReference>
<keyword evidence="8" id="KW-0407">Ion channel</keyword>
<evidence type="ECO:0000256" key="9">
    <source>
        <dbReference type="SAM" id="MobiDB-lite"/>
    </source>
</evidence>
<dbReference type="GO" id="GO:0034220">
    <property type="term" value="P:monoatomic ion transmembrane transport"/>
    <property type="evidence" value="ECO:0007669"/>
    <property type="project" value="UniProtKB-KW"/>
</dbReference>
<evidence type="ECO:0000256" key="3">
    <source>
        <dbReference type="ARBA" id="ARBA00022448"/>
    </source>
</evidence>
<reference evidence="10 11" key="1">
    <citation type="journal article" date="2009" name="Nat. Genet.">
        <title>The genome of the cucumber, Cucumis sativus L.</title>
        <authorList>
            <person name="Huang S."/>
            <person name="Li R."/>
            <person name="Zhang Z."/>
            <person name="Li L."/>
            <person name="Gu X."/>
            <person name="Fan W."/>
            <person name="Lucas W.J."/>
            <person name="Wang X."/>
            <person name="Xie B."/>
            <person name="Ni P."/>
            <person name="Ren Y."/>
            <person name="Zhu H."/>
            <person name="Li J."/>
            <person name="Lin K."/>
            <person name="Jin W."/>
            <person name="Fei Z."/>
            <person name="Li G."/>
            <person name="Staub J."/>
            <person name="Kilian A."/>
            <person name="van der Vossen E.A."/>
            <person name="Wu Y."/>
            <person name="Guo J."/>
            <person name="He J."/>
            <person name="Jia Z."/>
            <person name="Ren Y."/>
            <person name="Tian G."/>
            <person name="Lu Y."/>
            <person name="Ruan J."/>
            <person name="Qian W."/>
            <person name="Wang M."/>
            <person name="Huang Q."/>
            <person name="Li B."/>
            <person name="Xuan Z."/>
            <person name="Cao J."/>
            <person name="Asan"/>
            <person name="Wu Z."/>
            <person name="Zhang J."/>
            <person name="Cai Q."/>
            <person name="Bai Y."/>
            <person name="Zhao B."/>
            <person name="Han Y."/>
            <person name="Li Y."/>
            <person name="Li X."/>
            <person name="Wang S."/>
            <person name="Shi Q."/>
            <person name="Liu S."/>
            <person name="Cho W.K."/>
            <person name="Kim J.Y."/>
            <person name="Xu Y."/>
            <person name="Heller-Uszynska K."/>
            <person name="Miao H."/>
            <person name="Cheng Z."/>
            <person name="Zhang S."/>
            <person name="Wu J."/>
            <person name="Yang Y."/>
            <person name="Kang H."/>
            <person name="Li M."/>
            <person name="Liang H."/>
            <person name="Ren X."/>
            <person name="Shi Z."/>
            <person name="Wen M."/>
            <person name="Jian M."/>
            <person name="Yang H."/>
            <person name="Zhang G."/>
            <person name="Yang Z."/>
            <person name="Chen R."/>
            <person name="Liu S."/>
            <person name="Li J."/>
            <person name="Ma L."/>
            <person name="Liu H."/>
            <person name="Zhou Y."/>
            <person name="Zhao J."/>
            <person name="Fang X."/>
            <person name="Li G."/>
            <person name="Fang L."/>
            <person name="Li Y."/>
            <person name="Liu D."/>
            <person name="Zheng H."/>
            <person name="Zhang Y."/>
            <person name="Qin N."/>
            <person name="Li Z."/>
            <person name="Yang G."/>
            <person name="Yang S."/>
            <person name="Bolund L."/>
            <person name="Kristiansen K."/>
            <person name="Zheng H."/>
            <person name="Li S."/>
            <person name="Zhang X."/>
            <person name="Yang H."/>
            <person name="Wang J."/>
            <person name="Sun R."/>
            <person name="Zhang B."/>
            <person name="Jiang S."/>
            <person name="Wang J."/>
            <person name="Du Y."/>
            <person name="Li S."/>
        </authorList>
    </citation>
    <scope>NUCLEOTIDE SEQUENCE [LARGE SCALE GENOMIC DNA]</scope>
    <source>
        <strain evidence="11">cv. 9930</strain>
    </source>
</reference>
<keyword evidence="7" id="KW-0472">Membrane</keyword>
<evidence type="ECO:0000256" key="7">
    <source>
        <dbReference type="ARBA" id="ARBA00023136"/>
    </source>
</evidence>
<dbReference type="Proteomes" id="UP000029981">
    <property type="component" value="Chromosome 3"/>
</dbReference>
<dbReference type="OMA" id="AETHIKN"/>
<evidence type="ECO:0000256" key="6">
    <source>
        <dbReference type="ARBA" id="ARBA00023065"/>
    </source>
</evidence>
<keyword evidence="5" id="KW-1133">Transmembrane helix</keyword>
<dbReference type="EMBL" id="CM002924">
    <property type="protein sequence ID" value="KGN59212.1"/>
    <property type="molecule type" value="Genomic_DNA"/>
</dbReference>
<feature type="compositionally biased region" description="Basic and acidic residues" evidence="9">
    <location>
        <begin position="147"/>
        <end position="167"/>
    </location>
</feature>
<dbReference type="GO" id="GO:0016020">
    <property type="term" value="C:membrane"/>
    <property type="evidence" value="ECO:0007669"/>
    <property type="project" value="UniProtKB-SubCell"/>
</dbReference>
<evidence type="ECO:0000313" key="10">
    <source>
        <dbReference type="EMBL" id="KGN59212.1"/>
    </source>
</evidence>
<dbReference type="GO" id="GO:0015743">
    <property type="term" value="P:malate transport"/>
    <property type="evidence" value="ECO:0007669"/>
    <property type="project" value="InterPro"/>
</dbReference>